<organism evidence="3 4">
    <name type="scientific">Phytophthora megakarya</name>
    <dbReference type="NCBI Taxonomy" id="4795"/>
    <lineage>
        <taxon>Eukaryota</taxon>
        <taxon>Sar</taxon>
        <taxon>Stramenopiles</taxon>
        <taxon>Oomycota</taxon>
        <taxon>Peronosporomycetes</taxon>
        <taxon>Peronosporales</taxon>
        <taxon>Peronosporaceae</taxon>
        <taxon>Phytophthora</taxon>
    </lineage>
</organism>
<evidence type="ECO:0000259" key="2">
    <source>
        <dbReference type="Pfam" id="PF22936"/>
    </source>
</evidence>
<keyword evidence="4" id="KW-1185">Reference proteome</keyword>
<dbReference type="OrthoDB" id="112006at2759"/>
<evidence type="ECO:0000313" key="3">
    <source>
        <dbReference type="EMBL" id="OWZ19055.1"/>
    </source>
</evidence>
<dbReference type="EMBL" id="NBNE01000494">
    <property type="protein sequence ID" value="OWZ19055.1"/>
    <property type="molecule type" value="Genomic_DNA"/>
</dbReference>
<evidence type="ECO:0000256" key="1">
    <source>
        <dbReference type="SAM" id="MobiDB-lite"/>
    </source>
</evidence>
<comment type="caution">
    <text evidence="3">The sequence shown here is derived from an EMBL/GenBank/DDBJ whole genome shotgun (WGS) entry which is preliminary data.</text>
</comment>
<dbReference type="InterPro" id="IPR054722">
    <property type="entry name" value="PolX-like_BBD"/>
</dbReference>
<gene>
    <name evidence="3" type="ORF">PHMEG_0006756</name>
</gene>
<evidence type="ECO:0000313" key="4">
    <source>
        <dbReference type="Proteomes" id="UP000198211"/>
    </source>
</evidence>
<proteinExistence type="predicted"/>
<dbReference type="Proteomes" id="UP000198211">
    <property type="component" value="Unassembled WGS sequence"/>
</dbReference>
<sequence>MLASSSSSANIPGSEDENQTSIVSIGDLGDTKIQSTIDSDVEAYVWIAASEHYGSSNKTTAGPWTVDSGATHHQCTDQEQLFALEPAFLAVKVANGNRVVSTERGSTLITVTANGEKMVVLLKNVYYAQGIDLNLISVSQLTERGYSCEFSKRYFAMCHVPLLLSVRC</sequence>
<accession>A0A225WN43</accession>
<protein>
    <submittedName>
        <fullName evidence="3">Retrovirus-related Pol Polyprotein from transposon TNT 1-94</fullName>
    </submittedName>
</protein>
<dbReference type="Pfam" id="PF22936">
    <property type="entry name" value="Pol_BBD"/>
    <property type="match status" value="1"/>
</dbReference>
<dbReference type="AlphaFoldDB" id="A0A225WN43"/>
<name>A0A225WN43_9STRA</name>
<reference evidence="4" key="1">
    <citation type="submission" date="2017-03" db="EMBL/GenBank/DDBJ databases">
        <title>Phytopthora megakarya and P. palmivora, two closely related causual agents of cacao black pod achieved similar genome size and gene model numbers by different mechanisms.</title>
        <authorList>
            <person name="Ali S."/>
            <person name="Shao J."/>
            <person name="Larry D.J."/>
            <person name="Kronmiller B."/>
            <person name="Shen D."/>
            <person name="Strem M.D."/>
            <person name="Melnick R.L."/>
            <person name="Guiltinan M.J."/>
            <person name="Tyler B.M."/>
            <person name="Meinhardt L.W."/>
            <person name="Bailey B.A."/>
        </authorList>
    </citation>
    <scope>NUCLEOTIDE SEQUENCE [LARGE SCALE GENOMIC DNA]</scope>
    <source>
        <strain evidence="4">zdho120</strain>
    </source>
</reference>
<feature type="domain" description="Retrovirus-related Pol polyprotein from transposon TNT 1-94-like beta-barrel" evidence="2">
    <location>
        <begin position="64"/>
        <end position="146"/>
    </location>
</feature>
<feature type="region of interest" description="Disordered" evidence="1">
    <location>
        <begin position="1"/>
        <end position="21"/>
    </location>
</feature>